<dbReference type="Proteomes" id="UP000887540">
    <property type="component" value="Unplaced"/>
</dbReference>
<feature type="region of interest" description="Disordered" evidence="1">
    <location>
        <begin position="1"/>
        <end position="39"/>
    </location>
</feature>
<sequence>MLAIFSNAVSDEAQVKDAATPGKEQEVPPTNATKAGKHTPKGDMWIGGCCYGCTDVAAACCIGCTNNSGRK</sequence>
<name>A0A914EKY2_9BILA</name>
<dbReference type="WBParaSite" id="ACRNAN_scaffold847.g8046.t1">
    <property type="protein sequence ID" value="ACRNAN_scaffold847.g8046.t1"/>
    <property type="gene ID" value="ACRNAN_scaffold847.g8046"/>
</dbReference>
<keyword evidence="2" id="KW-1185">Reference proteome</keyword>
<organism evidence="2 3">
    <name type="scientific">Acrobeloides nanus</name>
    <dbReference type="NCBI Taxonomy" id="290746"/>
    <lineage>
        <taxon>Eukaryota</taxon>
        <taxon>Metazoa</taxon>
        <taxon>Ecdysozoa</taxon>
        <taxon>Nematoda</taxon>
        <taxon>Chromadorea</taxon>
        <taxon>Rhabditida</taxon>
        <taxon>Tylenchina</taxon>
        <taxon>Cephalobomorpha</taxon>
        <taxon>Cephaloboidea</taxon>
        <taxon>Cephalobidae</taxon>
        <taxon>Acrobeloides</taxon>
    </lineage>
</organism>
<reference evidence="3" key="1">
    <citation type="submission" date="2022-11" db="UniProtKB">
        <authorList>
            <consortium name="WormBaseParasite"/>
        </authorList>
    </citation>
    <scope>IDENTIFICATION</scope>
</reference>
<proteinExistence type="predicted"/>
<evidence type="ECO:0000313" key="2">
    <source>
        <dbReference type="Proteomes" id="UP000887540"/>
    </source>
</evidence>
<evidence type="ECO:0000256" key="1">
    <source>
        <dbReference type="SAM" id="MobiDB-lite"/>
    </source>
</evidence>
<dbReference type="AlphaFoldDB" id="A0A914EKY2"/>
<protein>
    <submittedName>
        <fullName evidence="3">Uncharacterized protein</fullName>
    </submittedName>
</protein>
<evidence type="ECO:0000313" key="3">
    <source>
        <dbReference type="WBParaSite" id="ACRNAN_scaffold847.g8046.t1"/>
    </source>
</evidence>
<accession>A0A914EKY2</accession>